<accession>A0A0D0F4Q2</accession>
<comment type="caution">
    <text evidence="1">The sequence shown here is derived from an EMBL/GenBank/DDBJ whole genome shotgun (WGS) entry which is preliminary data.</text>
</comment>
<dbReference type="Proteomes" id="UP000032049">
    <property type="component" value="Unassembled WGS sequence"/>
</dbReference>
<name>A0A0D0F4Q2_9SPHI</name>
<gene>
    <name evidence="1" type="ORF">TH53_13715</name>
</gene>
<dbReference type="EMBL" id="JXRA01000058">
    <property type="protein sequence ID" value="KIO76608.1"/>
    <property type="molecule type" value="Genomic_DNA"/>
</dbReference>
<sequence>MFCTDEPGQVQRTKLVPDYFVIPKSNKLIIVIKPILILVCFIHTVNGNAEIHHLLFHFIPNNIE</sequence>
<dbReference type="AlphaFoldDB" id="A0A0D0F4Q2"/>
<reference evidence="1 2" key="1">
    <citation type="submission" date="2015-01" db="EMBL/GenBank/DDBJ databases">
        <title>Draft genome sequence of Pedobacter sp. NL19 isolated from sludge of an effluent treatment pond in an abandoned uranium mine.</title>
        <authorList>
            <person name="Santos T."/>
            <person name="Caetano T."/>
            <person name="Covas C."/>
            <person name="Cruz A."/>
            <person name="Mendo S."/>
        </authorList>
    </citation>
    <scope>NUCLEOTIDE SEQUENCE [LARGE SCALE GENOMIC DNA]</scope>
    <source>
        <strain evidence="1 2">NL19</strain>
    </source>
</reference>
<evidence type="ECO:0000313" key="2">
    <source>
        <dbReference type="Proteomes" id="UP000032049"/>
    </source>
</evidence>
<keyword evidence="2" id="KW-1185">Reference proteome</keyword>
<proteinExistence type="predicted"/>
<dbReference type="STRING" id="1503925.TH53_13715"/>
<evidence type="ECO:0000313" key="1">
    <source>
        <dbReference type="EMBL" id="KIO76608.1"/>
    </source>
</evidence>
<protein>
    <submittedName>
        <fullName evidence="1">Uncharacterized protein</fullName>
    </submittedName>
</protein>
<organism evidence="1 2">
    <name type="scientific">Pedobacter lusitanus</name>
    <dbReference type="NCBI Taxonomy" id="1503925"/>
    <lineage>
        <taxon>Bacteria</taxon>
        <taxon>Pseudomonadati</taxon>
        <taxon>Bacteroidota</taxon>
        <taxon>Sphingobacteriia</taxon>
        <taxon>Sphingobacteriales</taxon>
        <taxon>Sphingobacteriaceae</taxon>
        <taxon>Pedobacter</taxon>
    </lineage>
</organism>